<keyword evidence="1" id="KW-0732">Signal</keyword>
<reference evidence="3" key="1">
    <citation type="journal article" date="2019" name="Int. J. Syst. Evol. Microbiol.">
        <title>The Global Catalogue of Microorganisms (GCM) 10K type strain sequencing project: providing services to taxonomists for standard genome sequencing and annotation.</title>
        <authorList>
            <consortium name="The Broad Institute Genomics Platform"/>
            <consortium name="The Broad Institute Genome Sequencing Center for Infectious Disease"/>
            <person name="Wu L."/>
            <person name="Ma J."/>
        </authorList>
    </citation>
    <scope>NUCLEOTIDE SEQUENCE [LARGE SCALE GENOMIC DNA]</scope>
    <source>
        <strain evidence="3">JCM 16704</strain>
    </source>
</reference>
<proteinExistence type="predicted"/>
<accession>A0ABP7YN02</accession>
<feature type="signal peptide" evidence="1">
    <location>
        <begin position="1"/>
        <end position="18"/>
    </location>
</feature>
<evidence type="ECO:0000256" key="1">
    <source>
        <dbReference type="SAM" id="SignalP"/>
    </source>
</evidence>
<sequence>MKKLNILFIALISVSLFSACSKDDPAQEVDQEEVSGATLTFTEVKAEAHDDHFHYNDFEGAEVEKIEFKGNNLLPDVGAHVHLEVGKSYRFNLTVRDFAGRESQQTFVERDDIHFAFLLGIPQDALTVTYADKKADGTRVKVGTVGYITVKKETSTFIFNYVLRHLNPGVKASLDTKTDIFNKDYTKFGGANDLDLKFELHLVGEDEHDHAH</sequence>
<evidence type="ECO:0000313" key="3">
    <source>
        <dbReference type="Proteomes" id="UP001500101"/>
    </source>
</evidence>
<comment type="caution">
    <text evidence="2">The sequence shown here is derived from an EMBL/GenBank/DDBJ whole genome shotgun (WGS) entry which is preliminary data.</text>
</comment>
<name>A0ABP7YN02_9SPHI</name>
<evidence type="ECO:0000313" key="2">
    <source>
        <dbReference type="EMBL" id="GAA4138719.1"/>
    </source>
</evidence>
<keyword evidence="3" id="KW-1185">Reference proteome</keyword>
<dbReference type="PROSITE" id="PS51257">
    <property type="entry name" value="PROKAR_LIPOPROTEIN"/>
    <property type="match status" value="1"/>
</dbReference>
<organism evidence="2 3">
    <name type="scientific">Sphingobacterium kyonggiense</name>
    <dbReference type="NCBI Taxonomy" id="714075"/>
    <lineage>
        <taxon>Bacteria</taxon>
        <taxon>Pseudomonadati</taxon>
        <taxon>Bacteroidota</taxon>
        <taxon>Sphingobacteriia</taxon>
        <taxon>Sphingobacteriales</taxon>
        <taxon>Sphingobacteriaceae</taxon>
        <taxon>Sphingobacterium</taxon>
    </lineage>
</organism>
<dbReference type="Proteomes" id="UP001500101">
    <property type="component" value="Unassembled WGS sequence"/>
</dbReference>
<evidence type="ECO:0008006" key="4">
    <source>
        <dbReference type="Google" id="ProtNLM"/>
    </source>
</evidence>
<feature type="chain" id="PRO_5045353566" description="Polyisoprenoid-binding protein YceI" evidence="1">
    <location>
        <begin position="19"/>
        <end position="212"/>
    </location>
</feature>
<protein>
    <recommendedName>
        <fullName evidence="4">Polyisoprenoid-binding protein YceI</fullName>
    </recommendedName>
</protein>
<gene>
    <name evidence="2" type="ORF">GCM10022216_16050</name>
</gene>
<dbReference type="EMBL" id="BAAAZI010000006">
    <property type="protein sequence ID" value="GAA4138719.1"/>
    <property type="molecule type" value="Genomic_DNA"/>
</dbReference>
<dbReference type="RefSeq" id="WP_344674105.1">
    <property type="nucleotide sequence ID" value="NZ_BAAAZI010000006.1"/>
</dbReference>